<dbReference type="EnsemblMetazoa" id="XM_038191162.1">
    <property type="protein sequence ID" value="XP_038047090.1"/>
    <property type="gene ID" value="LOC119721212"/>
</dbReference>
<reference evidence="2" key="1">
    <citation type="submission" date="2022-11" db="UniProtKB">
        <authorList>
            <consortium name="EnsemblMetazoa"/>
        </authorList>
    </citation>
    <scope>IDENTIFICATION</scope>
</reference>
<keyword evidence="3" id="KW-1185">Reference proteome</keyword>
<dbReference type="OrthoDB" id="10023333at2759"/>
<name>A0A913Z8B6_PATMI</name>
<feature type="compositionally biased region" description="Basic and acidic residues" evidence="1">
    <location>
        <begin position="162"/>
        <end position="172"/>
    </location>
</feature>
<proteinExistence type="predicted"/>
<dbReference type="AlphaFoldDB" id="A0A913Z8B6"/>
<dbReference type="Proteomes" id="UP000887568">
    <property type="component" value="Unplaced"/>
</dbReference>
<dbReference type="Pfam" id="PF15396">
    <property type="entry name" value="FAM60A"/>
    <property type="match status" value="1"/>
</dbReference>
<accession>A0A913Z8B6</accession>
<dbReference type="PANTHER" id="PTHR13422">
    <property type="entry name" value="SIN3-HDAC COMPLEX-ASSOCIATED FACTOR"/>
    <property type="match status" value="1"/>
</dbReference>
<dbReference type="GO" id="GO:0070822">
    <property type="term" value="C:Sin3-type complex"/>
    <property type="evidence" value="ECO:0007669"/>
    <property type="project" value="TreeGrafter"/>
</dbReference>
<feature type="region of interest" description="Disordered" evidence="1">
    <location>
        <begin position="162"/>
        <end position="191"/>
    </location>
</feature>
<dbReference type="GO" id="GO:0030336">
    <property type="term" value="P:negative regulation of cell migration"/>
    <property type="evidence" value="ECO:0007669"/>
    <property type="project" value="TreeGrafter"/>
</dbReference>
<dbReference type="InterPro" id="IPR026065">
    <property type="entry name" value="FAM60A"/>
</dbReference>
<dbReference type="PANTHER" id="PTHR13422:SF12">
    <property type="entry name" value="SIN3-HDAC COMPLEX-ASSOCIATED FACTOR"/>
    <property type="match status" value="1"/>
</dbReference>
<evidence type="ECO:0000313" key="2">
    <source>
        <dbReference type="EnsemblMetazoa" id="XP_038047090.1"/>
    </source>
</evidence>
<protein>
    <recommendedName>
        <fullName evidence="4">Protein FAM60A</fullName>
    </recommendedName>
</protein>
<dbReference type="GeneID" id="119721212"/>
<dbReference type="OMA" id="FKREIIC"/>
<organism evidence="2 3">
    <name type="scientific">Patiria miniata</name>
    <name type="common">Bat star</name>
    <name type="synonym">Asterina miniata</name>
    <dbReference type="NCBI Taxonomy" id="46514"/>
    <lineage>
        <taxon>Eukaryota</taxon>
        <taxon>Metazoa</taxon>
        <taxon>Echinodermata</taxon>
        <taxon>Eleutherozoa</taxon>
        <taxon>Asterozoa</taxon>
        <taxon>Asteroidea</taxon>
        <taxon>Valvatacea</taxon>
        <taxon>Valvatida</taxon>
        <taxon>Asterinidae</taxon>
        <taxon>Patiria</taxon>
    </lineage>
</organism>
<evidence type="ECO:0008006" key="4">
    <source>
        <dbReference type="Google" id="ProtNLM"/>
    </source>
</evidence>
<evidence type="ECO:0000313" key="3">
    <source>
        <dbReference type="Proteomes" id="UP000887568"/>
    </source>
</evidence>
<feature type="region of interest" description="Disordered" evidence="1">
    <location>
        <begin position="252"/>
        <end position="289"/>
    </location>
</feature>
<sequence length="327" mass="36726">MQRSVASTFLQSRLLPFIHNLTCHIYIPAMFAFHRPKIYRSINGCCICKAKSSSSRFTDSKKYENEFKLCFNLEEEQKRAGEICNACVLLIKRWKKLPKGTERNWNHVVDARAGPGGKSLLRSKLKHTPIKSQHSSHGCCNIRKRKHRSAEGIRKMRLMDRLSQHNREDTDKAPLSPTASESSIDDLDDMRSGNGIEMMTGKERYDLPPSLRAILDTTYWKMEHICCGTIFKGGKGEVLIEPTLFKPCTSCTDSTVSTPPRRTAFKTADVNRDARPDSLGSDDSLDISDREMDECTADDETTSTEGDVLDSLMGLSEVAAVKKSVVV</sequence>
<evidence type="ECO:0000256" key="1">
    <source>
        <dbReference type="SAM" id="MobiDB-lite"/>
    </source>
</evidence>
<dbReference type="RefSeq" id="XP_038047090.1">
    <property type="nucleotide sequence ID" value="XM_038191162.1"/>
</dbReference>